<comment type="caution">
    <text evidence="1">The sequence shown here is derived from an EMBL/GenBank/DDBJ whole genome shotgun (WGS) entry which is preliminary data.</text>
</comment>
<keyword evidence="2" id="KW-1185">Reference proteome</keyword>
<dbReference type="Proteomes" id="UP000790347">
    <property type="component" value="Unassembled WGS sequence"/>
</dbReference>
<accession>A0A922HZC8</accession>
<evidence type="ECO:0000313" key="2">
    <source>
        <dbReference type="Proteomes" id="UP000790347"/>
    </source>
</evidence>
<reference evidence="1" key="1">
    <citation type="submission" date="2013-05" db="EMBL/GenBank/DDBJ databases">
        <authorList>
            <person name="Yim A.K.Y."/>
            <person name="Chan T.F."/>
            <person name="Ji K.M."/>
            <person name="Liu X.Y."/>
            <person name="Zhou J.W."/>
            <person name="Li R.Q."/>
            <person name="Yang K.Y."/>
            <person name="Li J."/>
            <person name="Li M."/>
            <person name="Law P.T.W."/>
            <person name="Wu Y.L."/>
            <person name="Cai Z.L."/>
            <person name="Qin H."/>
            <person name="Bao Y."/>
            <person name="Leung R.K.K."/>
            <person name="Ng P.K.S."/>
            <person name="Zou J."/>
            <person name="Zhong X.J."/>
            <person name="Ran P.X."/>
            <person name="Zhong N.S."/>
            <person name="Liu Z.G."/>
            <person name="Tsui S.K.W."/>
        </authorList>
    </citation>
    <scope>NUCLEOTIDE SEQUENCE</scope>
    <source>
        <strain evidence="1">Derf</strain>
        <tissue evidence="1">Whole organism</tissue>
    </source>
</reference>
<protein>
    <submittedName>
        <fullName evidence="1">Uncharacterized protein</fullName>
    </submittedName>
</protein>
<sequence>MSIYCGQHLGLVWHGLAWLGYDYGNLGNTHDDQQHLLFIQLMLWFQLEQLSLDNKKDNQIDRKKLPEKNSIHSKAISMSFHRCRNL</sequence>
<dbReference type="EMBL" id="ASGP02000004">
    <property type="protein sequence ID" value="KAH9511051.1"/>
    <property type="molecule type" value="Genomic_DNA"/>
</dbReference>
<reference evidence="1" key="2">
    <citation type="journal article" date="2022" name="Res Sq">
        <title>Comparative Genomics Reveals Insights into the Divergent Evolution of Astigmatic Mites and Household Pest Adaptations.</title>
        <authorList>
            <person name="Xiong Q."/>
            <person name="Wan A.T.-Y."/>
            <person name="Liu X.-Y."/>
            <person name="Fung C.S.-H."/>
            <person name="Xiao X."/>
            <person name="Malainual N."/>
            <person name="Hou J."/>
            <person name="Wang L."/>
            <person name="Wang M."/>
            <person name="Yang K."/>
            <person name="Cui Y."/>
            <person name="Leung E."/>
            <person name="Nong W."/>
            <person name="Shin S.-K."/>
            <person name="Au S."/>
            <person name="Jeong K.Y."/>
            <person name="Chew F.T."/>
            <person name="Hui J."/>
            <person name="Leung T.F."/>
            <person name="Tungtrongchitr A."/>
            <person name="Zhong N."/>
            <person name="Liu Z."/>
            <person name="Tsui S."/>
        </authorList>
    </citation>
    <scope>NUCLEOTIDE SEQUENCE</scope>
    <source>
        <strain evidence="1">Derf</strain>
        <tissue evidence="1">Whole organism</tissue>
    </source>
</reference>
<proteinExistence type="predicted"/>
<dbReference type="AlphaFoldDB" id="A0A922HZC8"/>
<evidence type="ECO:0000313" key="1">
    <source>
        <dbReference type="EMBL" id="KAH9511051.1"/>
    </source>
</evidence>
<gene>
    <name evidence="1" type="ORF">DERF_009536</name>
</gene>
<name>A0A922HZC8_DERFA</name>
<organism evidence="1 2">
    <name type="scientific">Dermatophagoides farinae</name>
    <name type="common">American house dust mite</name>
    <dbReference type="NCBI Taxonomy" id="6954"/>
    <lineage>
        <taxon>Eukaryota</taxon>
        <taxon>Metazoa</taxon>
        <taxon>Ecdysozoa</taxon>
        <taxon>Arthropoda</taxon>
        <taxon>Chelicerata</taxon>
        <taxon>Arachnida</taxon>
        <taxon>Acari</taxon>
        <taxon>Acariformes</taxon>
        <taxon>Sarcoptiformes</taxon>
        <taxon>Astigmata</taxon>
        <taxon>Psoroptidia</taxon>
        <taxon>Analgoidea</taxon>
        <taxon>Pyroglyphidae</taxon>
        <taxon>Dermatophagoidinae</taxon>
        <taxon>Dermatophagoides</taxon>
    </lineage>
</organism>